<comment type="caution">
    <text evidence="1">The sequence shown here is derived from an EMBL/GenBank/DDBJ whole genome shotgun (WGS) entry which is preliminary data.</text>
</comment>
<reference evidence="1 2" key="1">
    <citation type="submission" date="2021-07" db="EMBL/GenBank/DDBJ databases">
        <title>Paenibacillus radiodurans sp. nov., isolated from the southeastern edge of Tengger Desert.</title>
        <authorList>
            <person name="Zhang G."/>
        </authorList>
    </citation>
    <scope>NUCLEOTIDE SEQUENCE [LARGE SCALE GENOMIC DNA]</scope>
    <source>
        <strain evidence="1 2">CCM 7311</strain>
    </source>
</reference>
<proteinExistence type="predicted"/>
<dbReference type="Gene3D" id="1.25.10.10">
    <property type="entry name" value="Leucine-rich Repeat Variant"/>
    <property type="match status" value="1"/>
</dbReference>
<dbReference type="SMART" id="SM00567">
    <property type="entry name" value="EZ_HEAT"/>
    <property type="match status" value="1"/>
</dbReference>
<sequence>EPAIPQLVHALDDDSRYVRGHAAEALRRIGTPEATDVLLDYLLATRWCAISSPQNEWYP</sequence>
<dbReference type="SUPFAM" id="SSF48371">
    <property type="entry name" value="ARM repeat"/>
    <property type="match status" value="1"/>
</dbReference>
<accession>A0ABS7CEJ0</accession>
<name>A0ABS7CEJ0_9BACL</name>
<evidence type="ECO:0000313" key="2">
    <source>
        <dbReference type="Proteomes" id="UP001519887"/>
    </source>
</evidence>
<dbReference type="PROSITE" id="PS50077">
    <property type="entry name" value="HEAT_REPEAT"/>
    <property type="match status" value="1"/>
</dbReference>
<dbReference type="InterPro" id="IPR021133">
    <property type="entry name" value="HEAT_type_2"/>
</dbReference>
<dbReference type="InterPro" id="IPR016024">
    <property type="entry name" value="ARM-type_fold"/>
</dbReference>
<dbReference type="InterPro" id="IPR004155">
    <property type="entry name" value="PBS_lyase_HEAT"/>
</dbReference>
<keyword evidence="2" id="KW-1185">Reference proteome</keyword>
<feature type="non-terminal residue" evidence="1">
    <location>
        <position position="1"/>
    </location>
</feature>
<evidence type="ECO:0000313" key="1">
    <source>
        <dbReference type="EMBL" id="MBW7459358.1"/>
    </source>
</evidence>
<dbReference type="Proteomes" id="UP001519887">
    <property type="component" value="Unassembled WGS sequence"/>
</dbReference>
<dbReference type="EMBL" id="JAHZIK010001602">
    <property type="protein sequence ID" value="MBW7459358.1"/>
    <property type="molecule type" value="Genomic_DNA"/>
</dbReference>
<organism evidence="1 2">
    <name type="scientific">Paenibacillus sepulcri</name>
    <dbReference type="NCBI Taxonomy" id="359917"/>
    <lineage>
        <taxon>Bacteria</taxon>
        <taxon>Bacillati</taxon>
        <taxon>Bacillota</taxon>
        <taxon>Bacilli</taxon>
        <taxon>Bacillales</taxon>
        <taxon>Paenibacillaceae</taxon>
        <taxon>Paenibacillus</taxon>
    </lineage>
</organism>
<dbReference type="Pfam" id="PF13646">
    <property type="entry name" value="HEAT_2"/>
    <property type="match status" value="1"/>
</dbReference>
<protein>
    <submittedName>
        <fullName evidence="1">HEAT repeat domain-containing protein</fullName>
    </submittedName>
</protein>
<gene>
    <name evidence="1" type="ORF">K0U00_35420</name>
</gene>
<dbReference type="InterPro" id="IPR011989">
    <property type="entry name" value="ARM-like"/>
</dbReference>